<dbReference type="PANTHER" id="PTHR38462">
    <property type="entry name" value="EXONUCLEASE-LIKE PROTEIN"/>
    <property type="match status" value="1"/>
</dbReference>
<name>A0A1S2M5M4_9BACI</name>
<dbReference type="RefSeq" id="WP_071390413.1">
    <property type="nucleotide sequence ID" value="NZ_MLQS01000023.1"/>
</dbReference>
<evidence type="ECO:0000259" key="1">
    <source>
        <dbReference type="Pfam" id="PF13482"/>
    </source>
</evidence>
<dbReference type="Gene3D" id="1.25.40.10">
    <property type="entry name" value="Tetratricopeptide repeat domain"/>
    <property type="match status" value="1"/>
</dbReference>
<dbReference type="PANTHER" id="PTHR38462:SF1">
    <property type="entry name" value="YPRB RIBONUCLEASE H-LIKE DOMAIN-CONTAINING PROTEIN"/>
    <property type="match status" value="1"/>
</dbReference>
<accession>A0A1S2M5M4</accession>
<dbReference type="STRING" id="472963.BKP45_14495"/>
<dbReference type="InterPro" id="IPR036397">
    <property type="entry name" value="RNaseH_sf"/>
</dbReference>
<reference evidence="2 3" key="1">
    <citation type="submission" date="2016-10" db="EMBL/GenBank/DDBJ databases">
        <title>Draft genome sequences of four alkaliphilic bacteria belonging to the Anaerobacillus genus.</title>
        <authorList>
            <person name="Bassil N.M."/>
            <person name="Lloyd J.R."/>
        </authorList>
    </citation>
    <scope>NUCLEOTIDE SEQUENCE [LARGE SCALE GENOMIC DNA]</scope>
    <source>
        <strain evidence="2 3">DSM 22531</strain>
    </source>
</reference>
<dbReference type="Gene3D" id="3.30.420.10">
    <property type="entry name" value="Ribonuclease H-like superfamily/Ribonuclease H"/>
    <property type="match status" value="1"/>
</dbReference>
<dbReference type="GO" id="GO:0003676">
    <property type="term" value="F:nucleic acid binding"/>
    <property type="evidence" value="ECO:0007669"/>
    <property type="project" value="InterPro"/>
</dbReference>
<dbReference type="Pfam" id="PF13482">
    <property type="entry name" value="RNase_H_2"/>
    <property type="match status" value="1"/>
</dbReference>
<dbReference type="InterPro" id="IPR038720">
    <property type="entry name" value="YprB_RNase_H-like_dom"/>
</dbReference>
<dbReference type="InterPro" id="IPR011990">
    <property type="entry name" value="TPR-like_helical_dom_sf"/>
</dbReference>
<protein>
    <recommendedName>
        <fullName evidence="1">YprB ribonuclease H-like domain-containing protein</fullName>
    </recommendedName>
</protein>
<proteinExistence type="predicted"/>
<dbReference type="Proteomes" id="UP000180057">
    <property type="component" value="Unassembled WGS sequence"/>
</dbReference>
<dbReference type="SUPFAM" id="SSF53098">
    <property type="entry name" value="Ribonuclease H-like"/>
    <property type="match status" value="1"/>
</dbReference>
<dbReference type="InterPro" id="IPR012337">
    <property type="entry name" value="RNaseH-like_sf"/>
</dbReference>
<evidence type="ECO:0000313" key="3">
    <source>
        <dbReference type="Proteomes" id="UP000180057"/>
    </source>
</evidence>
<sequence length="412" mass="48001">MSLKNKLARMKGHMQLEEMPSVKESNNKQVDTDWSNFKGKPLFFDDQHTIFREMEYPLDYRLGKHSFRELKEVVKQWNDDDTNHPLSANGLNEEQLIFFDTETTGLGGGTGNTIFLLGYCHLAGDVVKVKQFFLPGPADEAAFYFHFLQDISDLSNLVTYNGKAFDWPQVRTRHTLVRDKVPLLPKFGHFDLLHAARRLWKDTLPSCRLSIVEKEILEIERVDDTPGSLAPLLYFDFLKEKNPEAISGVLKHNEVDVLSLIILYINLSKKLLNANSNSTTMKETYEIARWYENLKQLNKASKLYEQVAMSESRYRDVARLSLGILLKKDKRIDDAINYFQMLTTKDSGLSIKACLELAKIYEHQFKDIEKAFYYSELAYERQKRMTNLLKEKKVLSDIKVRMQRLEKKFDRT</sequence>
<dbReference type="SUPFAM" id="SSF48452">
    <property type="entry name" value="TPR-like"/>
    <property type="match status" value="1"/>
</dbReference>
<evidence type="ECO:0000313" key="2">
    <source>
        <dbReference type="EMBL" id="OIJ18935.1"/>
    </source>
</evidence>
<dbReference type="EMBL" id="MLQS01000023">
    <property type="protein sequence ID" value="OIJ18935.1"/>
    <property type="molecule type" value="Genomic_DNA"/>
</dbReference>
<dbReference type="OrthoDB" id="9790530at2"/>
<feature type="domain" description="YprB ribonuclease H-like" evidence="1">
    <location>
        <begin position="97"/>
        <end position="266"/>
    </location>
</feature>
<gene>
    <name evidence="2" type="ORF">BKP45_14495</name>
</gene>
<dbReference type="AlphaFoldDB" id="A0A1S2M5M4"/>
<comment type="caution">
    <text evidence="2">The sequence shown here is derived from an EMBL/GenBank/DDBJ whole genome shotgun (WGS) entry which is preliminary data.</text>
</comment>
<keyword evidence="3" id="KW-1185">Reference proteome</keyword>
<organism evidence="2 3">
    <name type="scientific">Anaerobacillus alkalidiazotrophicus</name>
    <dbReference type="NCBI Taxonomy" id="472963"/>
    <lineage>
        <taxon>Bacteria</taxon>
        <taxon>Bacillati</taxon>
        <taxon>Bacillota</taxon>
        <taxon>Bacilli</taxon>
        <taxon>Bacillales</taxon>
        <taxon>Bacillaceae</taxon>
        <taxon>Anaerobacillus</taxon>
    </lineage>
</organism>